<organism evidence="1 2">
    <name type="scientific">Chitinophaga nivalis</name>
    <dbReference type="NCBI Taxonomy" id="2991709"/>
    <lineage>
        <taxon>Bacteria</taxon>
        <taxon>Pseudomonadati</taxon>
        <taxon>Bacteroidota</taxon>
        <taxon>Chitinophagia</taxon>
        <taxon>Chitinophagales</taxon>
        <taxon>Chitinophagaceae</taxon>
        <taxon>Chitinophaga</taxon>
    </lineage>
</organism>
<gene>
    <name evidence="1" type="ORF">OL497_18380</name>
</gene>
<accession>A0ABT3IPI1</accession>
<sequence>MKNILIPTDFSIRSLGYVHSIIAQHAYEPVNIIFMHALEMPDSLFDLITFTRNSRHIDLITADFKDGCEIIRNKYSSAINQLKIEFFHGNTTAAFRNFLLAQNIDLIIQPIDHDYNPPSKRSYNPEKLIKRCRYPMVTTQLLKSKPSVAKSTISALLLAE</sequence>
<comment type="caution">
    <text evidence="1">The sequence shown here is derived from an EMBL/GenBank/DDBJ whole genome shotgun (WGS) entry which is preliminary data.</text>
</comment>
<name>A0ABT3IPI1_9BACT</name>
<reference evidence="1 2" key="1">
    <citation type="submission" date="2022-10" db="EMBL/GenBank/DDBJ databases">
        <title>Chitinophaga nivalis PC15 sp. nov., isolated from Pyeongchang county, South Korea.</title>
        <authorList>
            <person name="Trinh H.N."/>
        </authorList>
    </citation>
    <scope>NUCLEOTIDE SEQUENCE [LARGE SCALE GENOMIC DNA]</scope>
    <source>
        <strain evidence="1 2">PC14</strain>
    </source>
</reference>
<dbReference type="Proteomes" id="UP001207742">
    <property type="component" value="Unassembled WGS sequence"/>
</dbReference>
<evidence type="ECO:0000313" key="2">
    <source>
        <dbReference type="Proteomes" id="UP001207742"/>
    </source>
</evidence>
<proteinExistence type="predicted"/>
<dbReference type="SUPFAM" id="SSF52402">
    <property type="entry name" value="Adenine nucleotide alpha hydrolases-like"/>
    <property type="match status" value="1"/>
</dbReference>
<dbReference type="EMBL" id="JAPDNS010000002">
    <property type="protein sequence ID" value="MCW3485879.1"/>
    <property type="molecule type" value="Genomic_DNA"/>
</dbReference>
<evidence type="ECO:0008006" key="3">
    <source>
        <dbReference type="Google" id="ProtNLM"/>
    </source>
</evidence>
<protein>
    <recommendedName>
        <fullName evidence="3">UspA domain-containing protein</fullName>
    </recommendedName>
</protein>
<evidence type="ECO:0000313" key="1">
    <source>
        <dbReference type="EMBL" id="MCW3485879.1"/>
    </source>
</evidence>
<dbReference type="RefSeq" id="WP_264732697.1">
    <property type="nucleotide sequence ID" value="NZ_JAPDNR010000001.1"/>
</dbReference>
<keyword evidence="2" id="KW-1185">Reference proteome</keyword>